<dbReference type="Proteomes" id="UP001057580">
    <property type="component" value="Chromosome"/>
</dbReference>
<dbReference type="RefSeq" id="WP_260595216.1">
    <property type="nucleotide sequence ID" value="NZ_CP104003.1"/>
</dbReference>
<reference evidence="2" key="1">
    <citation type="submission" date="2022-09" db="EMBL/GenBank/DDBJ databases">
        <title>Diverse halophilic archaea isolated from saline environments.</title>
        <authorList>
            <person name="Cui H.-L."/>
        </authorList>
    </citation>
    <scope>NUCLEOTIDE SEQUENCE</scope>
    <source>
        <strain evidence="2">ZS-35-S2</strain>
    </source>
</reference>
<feature type="transmembrane region" description="Helical" evidence="1">
    <location>
        <begin position="346"/>
        <end position="365"/>
    </location>
</feature>
<keyword evidence="1" id="KW-1133">Transmembrane helix</keyword>
<proteinExistence type="predicted"/>
<feature type="transmembrane region" description="Helical" evidence="1">
    <location>
        <begin position="38"/>
        <end position="55"/>
    </location>
</feature>
<feature type="transmembrane region" description="Helical" evidence="1">
    <location>
        <begin position="267"/>
        <end position="284"/>
    </location>
</feature>
<evidence type="ECO:0000313" key="2">
    <source>
        <dbReference type="EMBL" id="UWM56096.1"/>
    </source>
</evidence>
<sequence length="435" mass="46912">MPRLPTLPDRYGRATTRLLQGAIVVILLFGVWVRNPSIVVNGVLALGVTFLPAMLERDYRISASPWLVAFITAAVFLHSLGMVGLYDGLWWFDHLTHTLSASIVAGVGYAAVKAIDEYSDAVRLTPRFLFVLVLTVTLALGVLWEVLEFSLRVLARALGMAPVLIQYGVEDTLADLLFDLVGGLVAALFGTGVYDEVAETFRERLEDYREQRFEALREGSREEAAGLVSLATVVRDTRQNAQLAWGLVVLLVGLVVVELLSGSALRGTFTAAVVVLAVLPPAVYRSSRVMLPWWLLVLVAVPGVVYEFAGPGPLSEFATHVAVAAVALVVAVELQLFTSVQMSPRFAVGFVVVTTMAAEGLWALVRWASDLWLGTSFLLGAGPELVVEEALMWGFVYSTAAGLLAGLAFEWGFRRRAARAPVPRERAGPGGSGGS</sequence>
<evidence type="ECO:0000313" key="3">
    <source>
        <dbReference type="Proteomes" id="UP001057580"/>
    </source>
</evidence>
<feature type="transmembrane region" description="Helical" evidence="1">
    <location>
        <begin position="128"/>
        <end position="147"/>
    </location>
</feature>
<keyword evidence="1" id="KW-0812">Transmembrane</keyword>
<gene>
    <name evidence="2" type="ORF">N0B31_07335</name>
</gene>
<dbReference type="GeneID" id="74942223"/>
<feature type="transmembrane region" description="Helical" evidence="1">
    <location>
        <begin position="12"/>
        <end position="32"/>
    </location>
</feature>
<feature type="transmembrane region" description="Helical" evidence="1">
    <location>
        <begin position="390"/>
        <end position="409"/>
    </location>
</feature>
<feature type="transmembrane region" description="Helical" evidence="1">
    <location>
        <begin position="67"/>
        <end position="86"/>
    </location>
</feature>
<feature type="transmembrane region" description="Helical" evidence="1">
    <location>
        <begin position="176"/>
        <end position="194"/>
    </location>
</feature>
<evidence type="ECO:0000256" key="1">
    <source>
        <dbReference type="SAM" id="Phobius"/>
    </source>
</evidence>
<dbReference type="EMBL" id="CP104003">
    <property type="protein sequence ID" value="UWM56096.1"/>
    <property type="molecule type" value="Genomic_DNA"/>
</dbReference>
<feature type="transmembrane region" description="Helical" evidence="1">
    <location>
        <begin position="291"/>
        <end position="311"/>
    </location>
</feature>
<feature type="transmembrane region" description="Helical" evidence="1">
    <location>
        <begin position="243"/>
        <end position="261"/>
    </location>
</feature>
<keyword evidence="3" id="KW-1185">Reference proteome</keyword>
<dbReference type="AlphaFoldDB" id="A0A9E7R610"/>
<organism evidence="2 3">
    <name type="scientific">Salinirubellus salinus</name>
    <dbReference type="NCBI Taxonomy" id="1364945"/>
    <lineage>
        <taxon>Archaea</taxon>
        <taxon>Methanobacteriati</taxon>
        <taxon>Methanobacteriota</taxon>
        <taxon>Stenosarchaea group</taxon>
        <taxon>Halobacteria</taxon>
        <taxon>Halobacteriales</taxon>
        <taxon>Natronomonadaceae</taxon>
        <taxon>Salinirubellus</taxon>
    </lineage>
</organism>
<feature type="transmembrane region" description="Helical" evidence="1">
    <location>
        <begin position="317"/>
        <end position="334"/>
    </location>
</feature>
<dbReference type="KEGG" id="ssai:N0B31_07335"/>
<accession>A0A9E7R610</accession>
<name>A0A9E7R610_9EURY</name>
<dbReference type="Pfam" id="PF09997">
    <property type="entry name" value="DUF2238"/>
    <property type="match status" value="1"/>
</dbReference>
<dbReference type="InterPro" id="IPR014509">
    <property type="entry name" value="YjdF-like"/>
</dbReference>
<protein>
    <submittedName>
        <fullName evidence="2">Uncharacterized protein</fullName>
    </submittedName>
</protein>
<keyword evidence="1" id="KW-0472">Membrane</keyword>